<dbReference type="RefSeq" id="WP_002703586.1">
    <property type="nucleotide sequence ID" value="NZ_AGRW01000042.1"/>
</dbReference>
<dbReference type="eggNOG" id="ENOG5033HN8">
    <property type="taxonomic scope" value="Bacteria"/>
</dbReference>
<feature type="signal peptide" evidence="1">
    <location>
        <begin position="1"/>
        <end position="20"/>
    </location>
</feature>
<gene>
    <name evidence="2" type="ORF">TresaDRAFT_2169</name>
</gene>
<proteinExistence type="predicted"/>
<evidence type="ECO:0000313" key="2">
    <source>
        <dbReference type="EMBL" id="EIC02189.1"/>
    </source>
</evidence>
<dbReference type="PROSITE" id="PS51257">
    <property type="entry name" value="PROKAR_LIPOPROTEIN"/>
    <property type="match status" value="1"/>
</dbReference>
<keyword evidence="3" id="KW-1185">Reference proteome</keyword>
<evidence type="ECO:0008006" key="4">
    <source>
        <dbReference type="Google" id="ProtNLM"/>
    </source>
</evidence>
<evidence type="ECO:0000256" key="1">
    <source>
        <dbReference type="SAM" id="SignalP"/>
    </source>
</evidence>
<organism evidence="2 3">
    <name type="scientific">Treponema saccharophilum DSM 2985</name>
    <dbReference type="NCBI Taxonomy" id="907348"/>
    <lineage>
        <taxon>Bacteria</taxon>
        <taxon>Pseudomonadati</taxon>
        <taxon>Spirochaetota</taxon>
        <taxon>Spirochaetia</taxon>
        <taxon>Spirochaetales</taxon>
        <taxon>Treponemataceae</taxon>
        <taxon>Treponema</taxon>
    </lineage>
</organism>
<keyword evidence="1" id="KW-0732">Signal</keyword>
<dbReference type="PATRIC" id="fig|907348.3.peg.1116"/>
<evidence type="ECO:0000313" key="3">
    <source>
        <dbReference type="Proteomes" id="UP000003571"/>
    </source>
</evidence>
<dbReference type="Proteomes" id="UP000003571">
    <property type="component" value="Unassembled WGS sequence"/>
</dbReference>
<dbReference type="EMBL" id="AGRW01000042">
    <property type="protein sequence ID" value="EIC02189.1"/>
    <property type="molecule type" value="Genomic_DNA"/>
</dbReference>
<feature type="chain" id="PRO_5003608721" description="Lipoprotein" evidence="1">
    <location>
        <begin position="21"/>
        <end position="179"/>
    </location>
</feature>
<name>H7EJR9_9SPIR</name>
<dbReference type="AlphaFoldDB" id="H7EJR9"/>
<dbReference type="STRING" id="907348.TresaDRAFT_2169"/>
<sequence>MNLRKLIIAASSLLIACFQAASLPSGYGKVKLGMDVDSVKSALKSDHQFGYRGDRDVSLSPSSHETVIETDPTIYAVYSFFERCWFQFSDEKLSVITLNLNEEMVDYHSVFEELCEKYGIPDEISPKKSVWKSDSVTLSLEKPLSLKYVDAKAFKQKKESATVRETAAERARDEFLKGL</sequence>
<dbReference type="OrthoDB" id="307147at2"/>
<reference evidence="2 3" key="1">
    <citation type="submission" date="2011-09" db="EMBL/GenBank/DDBJ databases">
        <title>The draft genome of Treponema saccharophilum DSM 2985.</title>
        <authorList>
            <consortium name="US DOE Joint Genome Institute (JGI-PGF)"/>
            <person name="Lucas S."/>
            <person name="Copeland A."/>
            <person name="Lapidus A."/>
            <person name="Glavina del Rio T."/>
            <person name="Dalin E."/>
            <person name="Tice H."/>
            <person name="Bruce D."/>
            <person name="Goodwin L."/>
            <person name="Pitluck S."/>
            <person name="Peters L."/>
            <person name="Kyrpides N."/>
            <person name="Mavromatis K."/>
            <person name="Ivanova N."/>
            <person name="Markowitz V."/>
            <person name="Cheng J.-F."/>
            <person name="Hugenholtz P."/>
            <person name="Woyke T."/>
            <person name="Wu D."/>
            <person name="Gronow S."/>
            <person name="Wellnitz S."/>
            <person name="Brambilla E."/>
            <person name="Klenk H.-P."/>
            <person name="Eisen J.A."/>
        </authorList>
    </citation>
    <scope>NUCLEOTIDE SEQUENCE [LARGE SCALE GENOMIC DNA]</scope>
    <source>
        <strain evidence="2 3">DSM 2985</strain>
    </source>
</reference>
<comment type="caution">
    <text evidence="2">The sequence shown here is derived from an EMBL/GenBank/DDBJ whole genome shotgun (WGS) entry which is preliminary data.</text>
</comment>
<accession>H7EJR9</accession>
<protein>
    <recommendedName>
        <fullName evidence="4">Lipoprotein</fullName>
    </recommendedName>
</protein>